<reference evidence="1" key="2">
    <citation type="submission" date="2021-01" db="EMBL/GenBank/DDBJ databases">
        <authorList>
            <person name="Mieszkin S."/>
            <person name="Pouder E."/>
            <person name="Alain K."/>
        </authorList>
    </citation>
    <scope>NUCLEOTIDE SEQUENCE</scope>
    <source>
        <strain evidence="1">HW T2.11</strain>
    </source>
</reference>
<dbReference type="EMBL" id="JAESVB010000009">
    <property type="protein sequence ID" value="MCB8876987.1"/>
    <property type="molecule type" value="Genomic_DNA"/>
</dbReference>
<evidence type="ECO:0000313" key="2">
    <source>
        <dbReference type="Proteomes" id="UP000708298"/>
    </source>
</evidence>
<dbReference type="Proteomes" id="UP000708298">
    <property type="component" value="Unassembled WGS sequence"/>
</dbReference>
<protein>
    <submittedName>
        <fullName evidence="1">Uncharacterized protein</fullName>
    </submittedName>
</protein>
<name>A0A963YUV8_9PROT</name>
<keyword evidence="2" id="KW-1185">Reference proteome</keyword>
<reference evidence="1" key="1">
    <citation type="journal article" date="2021" name="Microorganisms">
        <title>Acidisoma silvae sp. nov. and Acidisomacellulosilytica sp. nov., Two Acidophilic Bacteria Isolated from Decaying Wood, Hydrolyzing Cellulose and Producing Poly-3-hydroxybutyrate.</title>
        <authorList>
            <person name="Mieszkin S."/>
            <person name="Pouder E."/>
            <person name="Uroz S."/>
            <person name="Simon-Colin C."/>
            <person name="Alain K."/>
        </authorList>
    </citation>
    <scope>NUCLEOTIDE SEQUENCE</scope>
    <source>
        <strain evidence="1">HW T2.11</strain>
    </source>
</reference>
<evidence type="ECO:0000313" key="1">
    <source>
        <dbReference type="EMBL" id="MCB8876987.1"/>
    </source>
</evidence>
<gene>
    <name evidence="1" type="ORF">ASILVAE211_17465</name>
</gene>
<comment type="caution">
    <text evidence="1">The sequence shown here is derived from an EMBL/GenBank/DDBJ whole genome shotgun (WGS) entry which is preliminary data.</text>
</comment>
<proteinExistence type="predicted"/>
<organism evidence="1 2">
    <name type="scientific">Acidisoma silvae</name>
    <dbReference type="NCBI Taxonomy" id="2802396"/>
    <lineage>
        <taxon>Bacteria</taxon>
        <taxon>Pseudomonadati</taxon>
        <taxon>Pseudomonadota</taxon>
        <taxon>Alphaproteobacteria</taxon>
        <taxon>Acetobacterales</taxon>
        <taxon>Acidocellaceae</taxon>
        <taxon>Acidisoma</taxon>
    </lineage>
</organism>
<accession>A0A963YUV8</accession>
<dbReference type="AlphaFoldDB" id="A0A963YUV8"/>
<sequence>MPGATSRDIARAGEEVPLSRYSSIWRTPVTGETHSLLNILGQPCQSLIWLYGQSLLSSGPENGECRQRFSRLKLRLPRSGIGTPTRAIVRPPYPGLRRLTGCNIGQWPMRHRRCMGRASASPPDGLSRGQGVRGDAYGGVEEIRLFKPVDKQKRGRMAVQ</sequence>